<dbReference type="SUPFAM" id="SSF54106">
    <property type="entry name" value="LysM domain"/>
    <property type="match status" value="2"/>
</dbReference>
<dbReference type="Pfam" id="PF01464">
    <property type="entry name" value="SLT"/>
    <property type="match status" value="1"/>
</dbReference>
<name>A0A5C8ZU86_9GAMM</name>
<gene>
    <name evidence="4" type="ORF">FVW59_13190</name>
</gene>
<dbReference type="InterPro" id="IPR000189">
    <property type="entry name" value="Transglyc_AS"/>
</dbReference>
<dbReference type="CDD" id="cd00118">
    <property type="entry name" value="LysM"/>
    <property type="match status" value="2"/>
</dbReference>
<reference evidence="4 5" key="1">
    <citation type="submission" date="2019-08" db="EMBL/GenBank/DDBJ databases">
        <title>Parahaliea maris sp. nov., isolated from the surface seawater.</title>
        <authorList>
            <person name="Liu Y."/>
        </authorList>
    </citation>
    <scope>NUCLEOTIDE SEQUENCE [LARGE SCALE GENOMIC DNA]</scope>
    <source>
        <strain evidence="4 5">S2-26</strain>
    </source>
</reference>
<dbReference type="Gene3D" id="1.10.530.10">
    <property type="match status" value="1"/>
</dbReference>
<evidence type="ECO:0000259" key="3">
    <source>
        <dbReference type="PROSITE" id="PS51782"/>
    </source>
</evidence>
<dbReference type="OrthoDB" id="9815002at2"/>
<dbReference type="CDD" id="cd16894">
    <property type="entry name" value="MltD-like"/>
    <property type="match status" value="1"/>
</dbReference>
<feature type="domain" description="LysM" evidence="3">
    <location>
        <begin position="394"/>
        <end position="438"/>
    </location>
</feature>
<dbReference type="SUPFAM" id="SSF53955">
    <property type="entry name" value="Lysozyme-like"/>
    <property type="match status" value="1"/>
</dbReference>
<dbReference type="Pfam" id="PF01476">
    <property type="entry name" value="LysM"/>
    <property type="match status" value="2"/>
</dbReference>
<dbReference type="Gene3D" id="3.10.350.10">
    <property type="entry name" value="LysM domain"/>
    <property type="match status" value="2"/>
</dbReference>
<dbReference type="GO" id="GO:0008932">
    <property type="term" value="F:lytic endotransglycosylase activity"/>
    <property type="evidence" value="ECO:0007669"/>
    <property type="project" value="TreeGrafter"/>
</dbReference>
<dbReference type="InterPro" id="IPR008258">
    <property type="entry name" value="Transglycosylase_SLT_dom_1"/>
</dbReference>
<dbReference type="AlphaFoldDB" id="A0A5C8ZU86"/>
<evidence type="ECO:0000256" key="2">
    <source>
        <dbReference type="SAM" id="MobiDB-lite"/>
    </source>
</evidence>
<keyword evidence="5" id="KW-1185">Reference proteome</keyword>
<evidence type="ECO:0000313" key="5">
    <source>
        <dbReference type="Proteomes" id="UP000321933"/>
    </source>
</evidence>
<dbReference type="EMBL" id="VRYZ01000005">
    <property type="protein sequence ID" value="TXS91210.1"/>
    <property type="molecule type" value="Genomic_DNA"/>
</dbReference>
<dbReference type="PANTHER" id="PTHR33734:SF22">
    <property type="entry name" value="MEMBRANE-BOUND LYTIC MUREIN TRANSGLYCOSYLASE D"/>
    <property type="match status" value="1"/>
</dbReference>
<feature type="domain" description="LysM" evidence="3">
    <location>
        <begin position="331"/>
        <end position="374"/>
    </location>
</feature>
<dbReference type="PROSITE" id="PS00922">
    <property type="entry name" value="TRANSGLYCOSYLASE"/>
    <property type="match status" value="1"/>
</dbReference>
<evidence type="ECO:0000256" key="1">
    <source>
        <dbReference type="ARBA" id="ARBA00007734"/>
    </source>
</evidence>
<comment type="caution">
    <text evidence="4">The sequence shown here is derived from an EMBL/GenBank/DDBJ whole genome shotgun (WGS) entry which is preliminary data.</text>
</comment>
<organism evidence="4 5">
    <name type="scientific">Parahaliea aestuarii</name>
    <dbReference type="NCBI Taxonomy" id="1852021"/>
    <lineage>
        <taxon>Bacteria</taxon>
        <taxon>Pseudomonadati</taxon>
        <taxon>Pseudomonadota</taxon>
        <taxon>Gammaproteobacteria</taxon>
        <taxon>Cellvibrionales</taxon>
        <taxon>Halieaceae</taxon>
        <taxon>Parahaliea</taxon>
    </lineage>
</organism>
<dbReference type="SMART" id="SM00257">
    <property type="entry name" value="LysM"/>
    <property type="match status" value="2"/>
</dbReference>
<sequence length="444" mass="48486">MALAAGCQSLAPESADGRAGQAETTTVAGKVPARSPVTAQPLPRRPTPLQPVDQDAEDLWQRLGDQLSWQITNNDQVKAARQSFLQQDNYLDVITERSALYLYYIADEVEARGMPAEIALLPLVESTMDPFARSPNHAAGLWQIMPATGEHLGLTSNWWYDGRQDVRASTRVALDYLEALQADFDGDWLLTLAAYNSGAGRVNRAIAANEAAGKPTDYWSLPLPKETKRYVPKLLALSSIIGNPDRYGVELPPLPNDPAFVATPTGGQIELSRAAELAGVDEDLLRALNPGQLRWATAPNQAHELLLPPDAAPRFEEAVAELGSDERVRWEHYRIQRGDSLSSIARRFGTEVGLLRDTNHLRGNLIRAGDTLLIPRGNPGSGSLAKSGGTPRSHGYRVRKGDSLYRIAGRFKVSINDIISWNSLNPGAYLQPGQQLTLYLSDDG</sequence>
<evidence type="ECO:0000313" key="4">
    <source>
        <dbReference type="EMBL" id="TXS91210.1"/>
    </source>
</evidence>
<proteinExistence type="inferred from homology"/>
<accession>A0A5C8ZU86</accession>
<dbReference type="InterPro" id="IPR023346">
    <property type="entry name" value="Lysozyme-like_dom_sf"/>
</dbReference>
<dbReference type="Proteomes" id="UP000321933">
    <property type="component" value="Unassembled WGS sequence"/>
</dbReference>
<dbReference type="GO" id="GO:0016020">
    <property type="term" value="C:membrane"/>
    <property type="evidence" value="ECO:0007669"/>
    <property type="project" value="InterPro"/>
</dbReference>
<dbReference type="InterPro" id="IPR036779">
    <property type="entry name" value="LysM_dom_sf"/>
</dbReference>
<dbReference type="PROSITE" id="PS51782">
    <property type="entry name" value="LYSM"/>
    <property type="match status" value="2"/>
</dbReference>
<protein>
    <submittedName>
        <fullName evidence="4">LysM peptidoglycan-binding domain-containing protein</fullName>
    </submittedName>
</protein>
<dbReference type="GO" id="GO:0000270">
    <property type="term" value="P:peptidoglycan metabolic process"/>
    <property type="evidence" value="ECO:0007669"/>
    <property type="project" value="InterPro"/>
</dbReference>
<dbReference type="InterPro" id="IPR018392">
    <property type="entry name" value="LysM"/>
</dbReference>
<feature type="region of interest" description="Disordered" evidence="2">
    <location>
        <begin position="1"/>
        <end position="51"/>
    </location>
</feature>
<comment type="similarity">
    <text evidence="1">Belongs to the transglycosylase Slt family.</text>
</comment>
<dbReference type="PANTHER" id="PTHR33734">
    <property type="entry name" value="LYSM DOMAIN-CONTAINING GPI-ANCHORED PROTEIN 2"/>
    <property type="match status" value="1"/>
</dbReference>